<organism evidence="1 2">
    <name type="scientific">Trichogramma kaykai</name>
    <dbReference type="NCBI Taxonomy" id="54128"/>
    <lineage>
        <taxon>Eukaryota</taxon>
        <taxon>Metazoa</taxon>
        <taxon>Ecdysozoa</taxon>
        <taxon>Arthropoda</taxon>
        <taxon>Hexapoda</taxon>
        <taxon>Insecta</taxon>
        <taxon>Pterygota</taxon>
        <taxon>Neoptera</taxon>
        <taxon>Endopterygota</taxon>
        <taxon>Hymenoptera</taxon>
        <taxon>Apocrita</taxon>
        <taxon>Proctotrupomorpha</taxon>
        <taxon>Chalcidoidea</taxon>
        <taxon>Trichogrammatidae</taxon>
        <taxon>Trichogramma</taxon>
    </lineage>
</organism>
<comment type="caution">
    <text evidence="1">The sequence shown here is derived from an EMBL/GenBank/DDBJ whole genome shotgun (WGS) entry which is preliminary data.</text>
</comment>
<reference evidence="1 2" key="1">
    <citation type="journal article" date="2024" name="bioRxiv">
        <title>A reference genome for Trichogramma kaykai: A tiny desert-dwelling parasitoid wasp with competing sex-ratio distorters.</title>
        <authorList>
            <person name="Culotta J."/>
            <person name="Lindsey A.R."/>
        </authorList>
    </citation>
    <scope>NUCLEOTIDE SEQUENCE [LARGE SCALE GENOMIC DNA]</scope>
    <source>
        <strain evidence="1 2">KSX58</strain>
    </source>
</reference>
<gene>
    <name evidence="1" type="ORF">TKK_011473</name>
</gene>
<protein>
    <submittedName>
        <fullName evidence="1">Uncharacterized protein</fullName>
    </submittedName>
</protein>
<dbReference type="Proteomes" id="UP001627154">
    <property type="component" value="Unassembled WGS sequence"/>
</dbReference>
<dbReference type="EMBL" id="JBJJXI010000092">
    <property type="protein sequence ID" value="KAL3394469.1"/>
    <property type="molecule type" value="Genomic_DNA"/>
</dbReference>
<proteinExistence type="predicted"/>
<evidence type="ECO:0000313" key="2">
    <source>
        <dbReference type="Proteomes" id="UP001627154"/>
    </source>
</evidence>
<keyword evidence="2" id="KW-1185">Reference proteome</keyword>
<dbReference type="AlphaFoldDB" id="A0ABD2WP91"/>
<sequence length="71" mass="8042">MTAMKSDGCVADVVQYHIVNNCIYEKVGYHCCKMLPKYTDTIHAPKKCAKKANYMCALKNVKGTYIKEGDY</sequence>
<evidence type="ECO:0000313" key="1">
    <source>
        <dbReference type="EMBL" id="KAL3394469.1"/>
    </source>
</evidence>
<name>A0ABD2WP91_9HYME</name>
<accession>A0ABD2WP91</accession>